<sequence length="314" mass="35760">MGMWIPMLYLGLMTSMILGLMSNNWFSLMVCLELNLAMILPILFKYASMIQGETVITYLIIQSIGSLFLLLMILGNNNFILWSNLCEPMFITALFIKLGAFPFHGWFIGLMSFSEPLNFFMLATTQKLLPLIFLFYAISSFLVLMVIIVSIVVPSINLSVNKIKIMLAYSSIFQLSMIMIAMIESMNMFCIYYLAYLITMIFIVYNVVNSMSINFSSILKNNTSASIIVSMTMLMGLPPFMMFIPKLMVLINMKSMIILLLILFITLIINLYIYLRIISQMSLFSGSSTGIIPNQVSMIPLIMLINLFPWLMLV</sequence>
<feature type="transmembrane region" description="Helical" evidence="19">
    <location>
        <begin position="131"/>
        <end position="153"/>
    </location>
</feature>
<dbReference type="GO" id="GO:0005743">
    <property type="term" value="C:mitochondrial inner membrane"/>
    <property type="evidence" value="ECO:0007669"/>
    <property type="project" value="UniProtKB-SubCell"/>
</dbReference>
<comment type="function">
    <text evidence="1">Core subunit of the mitochondrial membrane respiratory chain NADH dehydrogenase (Complex I) that is believed to belong to the minimal assembly required for catalysis. Complex I functions in the transfer of electrons from NADH to the respiratory chain. The immediate electron acceptor for the enzyme is believed to be ubiquinone.</text>
</comment>
<keyword evidence="15 21" id="KW-0496">Mitochondrion</keyword>
<evidence type="ECO:0000256" key="2">
    <source>
        <dbReference type="ARBA" id="ARBA00004448"/>
    </source>
</evidence>
<dbReference type="Pfam" id="PF00361">
    <property type="entry name" value="Proton_antipo_M"/>
    <property type="match status" value="1"/>
</dbReference>
<keyword evidence="14" id="KW-0830">Ubiquinone</keyword>
<protein>
    <recommendedName>
        <fullName evidence="5">NADH-ubiquinone oxidoreductase chain 2</fullName>
        <ecNumber evidence="4">7.1.1.2</ecNumber>
    </recommendedName>
    <alternativeName>
        <fullName evidence="17">NADH dehydrogenase subunit 2</fullName>
    </alternativeName>
</protein>
<evidence type="ECO:0000256" key="13">
    <source>
        <dbReference type="ARBA" id="ARBA00023027"/>
    </source>
</evidence>
<reference evidence="21" key="1">
    <citation type="submission" date="2013-12" db="EMBL/GenBank/DDBJ databases">
        <authorList>
            <person name="Schubert J."/>
        </authorList>
    </citation>
    <scope>NUCLEOTIDE SEQUENCE</scope>
</reference>
<dbReference type="EMBL" id="KF938943">
    <property type="protein sequence ID" value="AHZ34669.1"/>
    <property type="molecule type" value="Genomic_DNA"/>
</dbReference>
<evidence type="ECO:0000256" key="10">
    <source>
        <dbReference type="ARBA" id="ARBA00022967"/>
    </source>
</evidence>
<evidence type="ECO:0000256" key="4">
    <source>
        <dbReference type="ARBA" id="ARBA00012944"/>
    </source>
</evidence>
<feature type="transmembrane region" description="Helical" evidence="19">
    <location>
        <begin position="25"/>
        <end position="44"/>
    </location>
</feature>
<keyword evidence="6" id="KW-0813">Transport</keyword>
<dbReference type="InterPro" id="IPR001750">
    <property type="entry name" value="ND/Mrp_TM"/>
</dbReference>
<evidence type="ECO:0000256" key="9">
    <source>
        <dbReference type="ARBA" id="ARBA00022792"/>
    </source>
</evidence>
<proteinExistence type="inferred from homology"/>
<keyword evidence="13" id="KW-0520">NAD</keyword>
<evidence type="ECO:0000256" key="14">
    <source>
        <dbReference type="ARBA" id="ARBA00023075"/>
    </source>
</evidence>
<dbReference type="AlphaFoldDB" id="A0A0K0KA09"/>
<keyword evidence="10" id="KW-1278">Translocase</keyword>
<evidence type="ECO:0000313" key="21">
    <source>
        <dbReference type="EMBL" id="AHZ34669.1"/>
    </source>
</evidence>
<evidence type="ECO:0000256" key="3">
    <source>
        <dbReference type="ARBA" id="ARBA00007012"/>
    </source>
</evidence>
<geneLocation type="mitochondrion" evidence="21"/>
<feature type="transmembrane region" description="Helical" evidence="19">
    <location>
        <begin position="56"/>
        <end position="74"/>
    </location>
</feature>
<feature type="transmembrane region" description="Helical" evidence="19">
    <location>
        <begin position="295"/>
        <end position="313"/>
    </location>
</feature>
<keyword evidence="16 19" id="KW-0472">Membrane</keyword>
<organism evidence="21">
    <name type="scientific">Batillipes longispinosus</name>
    <dbReference type="NCBI Taxonomy" id="1477119"/>
    <lineage>
        <taxon>Eukaryota</taxon>
        <taxon>Metazoa</taxon>
        <taxon>Ecdysozoa</taxon>
        <taxon>Tardigrada</taxon>
        <taxon>Heterotardigrada</taxon>
        <taxon>Arthrotardigrada</taxon>
        <taxon>Batillipedidae</taxon>
        <taxon>Batillipes</taxon>
    </lineage>
</organism>
<evidence type="ECO:0000256" key="17">
    <source>
        <dbReference type="ARBA" id="ARBA00031028"/>
    </source>
</evidence>
<dbReference type="GO" id="GO:0006120">
    <property type="term" value="P:mitochondrial electron transport, NADH to ubiquinone"/>
    <property type="evidence" value="ECO:0007669"/>
    <property type="project" value="TreeGrafter"/>
</dbReference>
<evidence type="ECO:0000256" key="12">
    <source>
        <dbReference type="ARBA" id="ARBA00022989"/>
    </source>
</evidence>
<keyword evidence="7" id="KW-0679">Respiratory chain</keyword>
<dbReference type="EC" id="7.1.1.2" evidence="4"/>
<feature type="transmembrane region" description="Helical" evidence="19">
    <location>
        <begin position="89"/>
        <end position="110"/>
    </location>
</feature>
<dbReference type="PANTHER" id="PTHR46552">
    <property type="entry name" value="NADH-UBIQUINONE OXIDOREDUCTASE CHAIN 2"/>
    <property type="match status" value="1"/>
</dbReference>
<dbReference type="GO" id="GO:0008137">
    <property type="term" value="F:NADH dehydrogenase (ubiquinone) activity"/>
    <property type="evidence" value="ECO:0007669"/>
    <property type="project" value="UniProtKB-EC"/>
</dbReference>
<dbReference type="InterPro" id="IPR050175">
    <property type="entry name" value="Complex_I_Subunit_2"/>
</dbReference>
<evidence type="ECO:0000256" key="1">
    <source>
        <dbReference type="ARBA" id="ARBA00003257"/>
    </source>
</evidence>
<accession>A0A0K0KA09</accession>
<comment type="catalytic activity">
    <reaction evidence="18">
        <text>a ubiquinone + NADH + 5 H(+)(in) = a ubiquinol + NAD(+) + 4 H(+)(out)</text>
        <dbReference type="Rhea" id="RHEA:29091"/>
        <dbReference type="Rhea" id="RHEA-COMP:9565"/>
        <dbReference type="Rhea" id="RHEA-COMP:9566"/>
        <dbReference type="ChEBI" id="CHEBI:15378"/>
        <dbReference type="ChEBI" id="CHEBI:16389"/>
        <dbReference type="ChEBI" id="CHEBI:17976"/>
        <dbReference type="ChEBI" id="CHEBI:57540"/>
        <dbReference type="ChEBI" id="CHEBI:57945"/>
        <dbReference type="EC" id="7.1.1.2"/>
    </reaction>
</comment>
<feature type="transmembrane region" description="Helical" evidence="19">
    <location>
        <begin position="190"/>
        <end position="208"/>
    </location>
</feature>
<evidence type="ECO:0000256" key="7">
    <source>
        <dbReference type="ARBA" id="ARBA00022660"/>
    </source>
</evidence>
<keyword evidence="12 19" id="KW-1133">Transmembrane helix</keyword>
<evidence type="ECO:0000256" key="5">
    <source>
        <dbReference type="ARBA" id="ARBA00021008"/>
    </source>
</evidence>
<gene>
    <name evidence="21" type="primary">ND2</name>
</gene>
<evidence type="ECO:0000256" key="19">
    <source>
        <dbReference type="SAM" id="Phobius"/>
    </source>
</evidence>
<feature type="domain" description="NADH:quinone oxidoreductase/Mrp antiporter transmembrane" evidence="20">
    <location>
        <begin position="22"/>
        <end position="265"/>
    </location>
</feature>
<name>A0A0K0KA09_9BILA</name>
<evidence type="ECO:0000256" key="6">
    <source>
        <dbReference type="ARBA" id="ARBA00022448"/>
    </source>
</evidence>
<evidence type="ECO:0000256" key="18">
    <source>
        <dbReference type="ARBA" id="ARBA00049551"/>
    </source>
</evidence>
<feature type="transmembrane region" description="Helical" evidence="19">
    <location>
        <begin position="256"/>
        <end position="275"/>
    </location>
</feature>
<keyword evidence="8 19" id="KW-0812">Transmembrane</keyword>
<feature type="transmembrane region" description="Helical" evidence="19">
    <location>
        <begin position="223"/>
        <end position="244"/>
    </location>
</feature>
<evidence type="ECO:0000256" key="15">
    <source>
        <dbReference type="ARBA" id="ARBA00023128"/>
    </source>
</evidence>
<dbReference type="PANTHER" id="PTHR46552:SF1">
    <property type="entry name" value="NADH-UBIQUINONE OXIDOREDUCTASE CHAIN 2"/>
    <property type="match status" value="1"/>
</dbReference>
<comment type="subcellular location">
    <subcellularLocation>
        <location evidence="2">Mitochondrion inner membrane</location>
        <topology evidence="2">Multi-pass membrane protein</topology>
    </subcellularLocation>
</comment>
<evidence type="ECO:0000256" key="16">
    <source>
        <dbReference type="ARBA" id="ARBA00023136"/>
    </source>
</evidence>
<evidence type="ECO:0000256" key="11">
    <source>
        <dbReference type="ARBA" id="ARBA00022982"/>
    </source>
</evidence>
<keyword evidence="11" id="KW-0249">Electron transport</keyword>
<feature type="transmembrane region" description="Helical" evidence="19">
    <location>
        <begin position="165"/>
        <end position="183"/>
    </location>
</feature>
<comment type="similarity">
    <text evidence="3">Belongs to the complex I subunit 2 family.</text>
</comment>
<keyword evidence="9" id="KW-0999">Mitochondrion inner membrane</keyword>
<evidence type="ECO:0000259" key="20">
    <source>
        <dbReference type="Pfam" id="PF00361"/>
    </source>
</evidence>
<evidence type="ECO:0000256" key="8">
    <source>
        <dbReference type="ARBA" id="ARBA00022692"/>
    </source>
</evidence>